<organism evidence="2 3">
    <name type="scientific">Natrarchaeobaculum aegyptiacum</name>
    <dbReference type="NCBI Taxonomy" id="745377"/>
    <lineage>
        <taxon>Archaea</taxon>
        <taxon>Methanobacteriati</taxon>
        <taxon>Methanobacteriota</taxon>
        <taxon>Stenosarchaea group</taxon>
        <taxon>Halobacteria</taxon>
        <taxon>Halobacteriales</taxon>
        <taxon>Natrialbaceae</taxon>
        <taxon>Natrarchaeobaculum</taxon>
    </lineage>
</organism>
<dbReference type="EMBL" id="CP019893">
    <property type="protein sequence ID" value="ARS90337.1"/>
    <property type="molecule type" value="Genomic_DNA"/>
</dbReference>
<dbReference type="GeneID" id="32894768"/>
<dbReference type="GO" id="GO:0016627">
    <property type="term" value="F:oxidoreductase activity, acting on the CH-CH group of donors"/>
    <property type="evidence" value="ECO:0007669"/>
    <property type="project" value="TreeGrafter"/>
</dbReference>
<accession>A0A2Z2HXE6</accession>
<dbReference type="SUPFAM" id="SSF50475">
    <property type="entry name" value="FMN-binding split barrel"/>
    <property type="match status" value="1"/>
</dbReference>
<keyword evidence="3" id="KW-1185">Reference proteome</keyword>
<dbReference type="OrthoDB" id="139492at2157"/>
<keyword evidence="1" id="KW-0560">Oxidoreductase</keyword>
<sequence>MVEFRGAWTDDEVAGFFEDATIPIRLGVRRPDGTPWVVTLWYRYCDGLLECATSADAALLTYLRTDPEVAFDVSTNEIPYRGVRGHGSASMSPDDGKMVLRALLERYLGGTDSPLAERLLADDRDEICIRIEPRTVFSWDYSDRMQPKADR</sequence>
<dbReference type="AlphaFoldDB" id="A0A2Z2HXE6"/>
<evidence type="ECO:0000313" key="3">
    <source>
        <dbReference type="Proteomes" id="UP000250088"/>
    </source>
</evidence>
<gene>
    <name evidence="2" type="ORF">B1756_11785</name>
</gene>
<protein>
    <submittedName>
        <fullName evidence="2">Pyridoxamine 5'-phosphate oxidase</fullName>
    </submittedName>
</protein>
<dbReference type="InterPro" id="IPR052019">
    <property type="entry name" value="F420H2_bilvrd_red/Heme_oxyg"/>
</dbReference>
<dbReference type="GO" id="GO:0070967">
    <property type="term" value="F:coenzyme F420 binding"/>
    <property type="evidence" value="ECO:0007669"/>
    <property type="project" value="TreeGrafter"/>
</dbReference>
<proteinExistence type="predicted"/>
<dbReference type="PANTHER" id="PTHR35176:SF6">
    <property type="entry name" value="HEME OXYGENASE HI_0854-RELATED"/>
    <property type="match status" value="1"/>
</dbReference>
<dbReference type="InterPro" id="IPR012349">
    <property type="entry name" value="Split_barrel_FMN-bd"/>
</dbReference>
<reference evidence="3" key="1">
    <citation type="submission" date="2017-02" db="EMBL/GenBank/DDBJ databases">
        <title>Natronthermophilus aegyptiacus gen. nov.,sp. nov., an aerobic, extremely halophilic alkalithermophilic archaeon isolated from the athalassohaline Wadi An Natrun, Egypt.</title>
        <authorList>
            <person name="Zhao B."/>
        </authorList>
    </citation>
    <scope>NUCLEOTIDE SEQUENCE [LARGE SCALE GENOMIC DNA]</scope>
    <source>
        <strain evidence="3">JW/NM-HA 15</strain>
    </source>
</reference>
<dbReference type="KEGG" id="naj:B1756_11785"/>
<dbReference type="Gene3D" id="2.30.110.10">
    <property type="entry name" value="Electron Transport, Fmn-binding Protein, Chain A"/>
    <property type="match status" value="1"/>
</dbReference>
<name>A0A2Z2HXE6_9EURY</name>
<evidence type="ECO:0000313" key="2">
    <source>
        <dbReference type="EMBL" id="ARS90337.1"/>
    </source>
</evidence>
<evidence type="ECO:0000256" key="1">
    <source>
        <dbReference type="ARBA" id="ARBA00023002"/>
    </source>
</evidence>
<dbReference type="GO" id="GO:0005829">
    <property type="term" value="C:cytosol"/>
    <property type="evidence" value="ECO:0007669"/>
    <property type="project" value="TreeGrafter"/>
</dbReference>
<dbReference type="Proteomes" id="UP000250088">
    <property type="component" value="Chromosome"/>
</dbReference>
<dbReference type="RefSeq" id="WP_086888711.1">
    <property type="nucleotide sequence ID" value="NZ_CP019893.1"/>
</dbReference>
<dbReference type="PANTHER" id="PTHR35176">
    <property type="entry name" value="HEME OXYGENASE HI_0854-RELATED"/>
    <property type="match status" value="1"/>
</dbReference>